<dbReference type="Gene3D" id="2.40.160.10">
    <property type="entry name" value="Porin"/>
    <property type="match status" value="1"/>
</dbReference>
<keyword evidence="3" id="KW-1185">Reference proteome</keyword>
<evidence type="ECO:0000313" key="3">
    <source>
        <dbReference type="Proteomes" id="UP000825679"/>
    </source>
</evidence>
<dbReference type="SUPFAM" id="SSF56935">
    <property type="entry name" value="Porins"/>
    <property type="match status" value="1"/>
</dbReference>
<organism evidence="2 3">
    <name type="scientific">Deefgea tanakiae</name>
    <dbReference type="NCBI Taxonomy" id="2865840"/>
    <lineage>
        <taxon>Bacteria</taxon>
        <taxon>Pseudomonadati</taxon>
        <taxon>Pseudomonadota</taxon>
        <taxon>Betaproteobacteria</taxon>
        <taxon>Neisseriales</taxon>
        <taxon>Chitinibacteraceae</taxon>
        <taxon>Deefgea</taxon>
    </lineage>
</organism>
<protein>
    <recommendedName>
        <fullName evidence="4">Porin</fullName>
    </recommendedName>
</protein>
<sequence length="417" mass="45925">MPAMRIFLCCYFLCAPAIALEVDDWLQINGFGTLGAFHGDDSVATVRVDPRQKYGAQNETRFDGDSQLSLQAIVNPRGVVKGVVQLLSKQDYQGSQAPQIEWAYLSWDASPELNIKLGRTIAPVLLMSDYRNVFYAQTMVRPPPEVYNVNSISNLDGISASWSRNLGEGELTLETYLGTTSIDFNAGSSDIHQMFGLSALWSEGPYKVRLGYSYNNATFNSVTGKKASQAIATLPVSQCSNCQTEIDTRVKFDRISNHITTLAVVYDHEQWLTQAELVYRQSQSITVGDVVAGYAMLGYRYGDFTPYLALAATHIRDDEMNLQAGSLATPAIKTQLNYLNQSRFGRGLGDHSTFTAGLRWDVGKNIALKTQIDYVNYRSSDIGSSGGLASFPTSLLGTPNGFDGSLMIYTLNLDFVF</sequence>
<feature type="signal peptide" evidence="1">
    <location>
        <begin position="1"/>
        <end position="19"/>
    </location>
</feature>
<evidence type="ECO:0008006" key="4">
    <source>
        <dbReference type="Google" id="ProtNLM"/>
    </source>
</evidence>
<name>A0ABX8Z400_9NEIS</name>
<evidence type="ECO:0000313" key="2">
    <source>
        <dbReference type="EMBL" id="QZA77307.1"/>
    </source>
</evidence>
<dbReference type="InterPro" id="IPR023614">
    <property type="entry name" value="Porin_dom_sf"/>
</dbReference>
<keyword evidence="1" id="KW-0732">Signal</keyword>
<evidence type="ECO:0000256" key="1">
    <source>
        <dbReference type="SAM" id="SignalP"/>
    </source>
</evidence>
<dbReference type="Proteomes" id="UP000825679">
    <property type="component" value="Chromosome"/>
</dbReference>
<dbReference type="EMBL" id="CP081150">
    <property type="protein sequence ID" value="QZA77307.1"/>
    <property type="molecule type" value="Genomic_DNA"/>
</dbReference>
<gene>
    <name evidence="2" type="ORF">K4H28_13600</name>
</gene>
<feature type="chain" id="PRO_5045816569" description="Porin" evidence="1">
    <location>
        <begin position="20"/>
        <end position="417"/>
    </location>
</feature>
<dbReference type="RefSeq" id="WP_221005690.1">
    <property type="nucleotide sequence ID" value="NZ_CP081150.1"/>
</dbReference>
<accession>A0ABX8Z400</accession>
<reference evidence="2 3" key="1">
    <citation type="submission" date="2021-08" db="EMBL/GenBank/DDBJ databases">
        <title>complete genome sequencing of Deefgea sp. D25.</title>
        <authorList>
            <person name="Bae J.-W."/>
            <person name="Gim D.-H."/>
        </authorList>
    </citation>
    <scope>NUCLEOTIDE SEQUENCE [LARGE SCALE GENOMIC DNA]</scope>
    <source>
        <strain evidence="2 3">D25</strain>
    </source>
</reference>
<proteinExistence type="predicted"/>